<name>A0AAX4HYP2_9PEZI</name>
<dbReference type="AlphaFoldDB" id="A0AAX4HYP2"/>
<evidence type="ECO:0000256" key="1">
    <source>
        <dbReference type="SAM" id="MobiDB-lite"/>
    </source>
</evidence>
<proteinExistence type="predicted"/>
<evidence type="ECO:0008006" key="4">
    <source>
        <dbReference type="Google" id="ProtNLM"/>
    </source>
</evidence>
<dbReference type="GeneID" id="87937804"/>
<dbReference type="RefSeq" id="XP_062773511.1">
    <property type="nucleotide sequence ID" value="XM_062917460.1"/>
</dbReference>
<dbReference type="KEGG" id="cdet:87937804"/>
<gene>
    <name evidence="2" type="ORF">CDEST_01301</name>
</gene>
<evidence type="ECO:0000313" key="3">
    <source>
        <dbReference type="Proteomes" id="UP001322277"/>
    </source>
</evidence>
<evidence type="ECO:0000313" key="2">
    <source>
        <dbReference type="EMBL" id="WQF76287.1"/>
    </source>
</evidence>
<accession>A0AAX4HYP2</accession>
<dbReference type="Proteomes" id="UP001322277">
    <property type="component" value="Chromosome 1"/>
</dbReference>
<feature type="region of interest" description="Disordered" evidence="1">
    <location>
        <begin position="134"/>
        <end position="222"/>
    </location>
</feature>
<reference evidence="3" key="1">
    <citation type="journal article" date="2023" name="bioRxiv">
        <title>Complete genome of the Medicago anthracnose fungus, Colletotrichum destructivum, reveals a mini-chromosome-like region within a core chromosome.</title>
        <authorList>
            <person name="Lapalu N."/>
            <person name="Simon A."/>
            <person name="Lu A."/>
            <person name="Plaumann P.-L."/>
            <person name="Amselem J."/>
            <person name="Pigne S."/>
            <person name="Auger A."/>
            <person name="Koch C."/>
            <person name="Dallery J.-F."/>
            <person name="O'Connell R.J."/>
        </authorList>
    </citation>
    <scope>NUCLEOTIDE SEQUENCE [LARGE SCALE GENOMIC DNA]</scope>
    <source>
        <strain evidence="3">CBS 520.97</strain>
    </source>
</reference>
<organism evidence="2 3">
    <name type="scientific">Colletotrichum destructivum</name>
    <dbReference type="NCBI Taxonomy" id="34406"/>
    <lineage>
        <taxon>Eukaryota</taxon>
        <taxon>Fungi</taxon>
        <taxon>Dikarya</taxon>
        <taxon>Ascomycota</taxon>
        <taxon>Pezizomycotina</taxon>
        <taxon>Sordariomycetes</taxon>
        <taxon>Hypocreomycetidae</taxon>
        <taxon>Glomerellales</taxon>
        <taxon>Glomerellaceae</taxon>
        <taxon>Colletotrichum</taxon>
        <taxon>Colletotrichum destructivum species complex</taxon>
    </lineage>
</organism>
<keyword evidence="3" id="KW-1185">Reference proteome</keyword>
<protein>
    <recommendedName>
        <fullName evidence="4">F-box domain-containing protein</fullName>
    </recommendedName>
</protein>
<feature type="compositionally biased region" description="Low complexity" evidence="1">
    <location>
        <begin position="161"/>
        <end position="174"/>
    </location>
</feature>
<dbReference type="EMBL" id="CP137305">
    <property type="protein sequence ID" value="WQF76287.1"/>
    <property type="molecule type" value="Genomic_DNA"/>
</dbReference>
<sequence>MALLNERRRGEKRRPSRVCEDLLPYRYATHREVDLGREFISVSVFVNLAHYLSKHDVLALARDTSLFGKAKKLFTDEELPSSWSDCLREWSKTSPELGLQFYCEIRGLQANPRKRGTDTPVPETKRQCVILPEAHDASQNHLPSAETDRTKEPLVANESMPNITGTISTNTTTPPRTPELGTQQTPDTRPVDNTAPEDSSRPRPTNTRDPGDLNKHPTQIPETHKKIMAMTLSRCRVAVYPVQVFPDLIQPMRQDIQFRRQEPGGLTYRSDLIRSGAGQFHIVVSQGILDKLGQRCDDQDDIVVPSSLAAALFIVGDCHLATSIFWPTRGSVTHIRKGCDVLWESVSDWAPFLNHLWTKRSHVPELCSLQTMLLSFPASEGRPDVRHAAPSVASFF</sequence>